<dbReference type="GeneID" id="67004177"/>
<dbReference type="OrthoDB" id="5103744at2759"/>
<dbReference type="Proteomes" id="UP001043456">
    <property type="component" value="Unassembled WGS sequence"/>
</dbReference>
<evidence type="ECO:0000256" key="1">
    <source>
        <dbReference type="SAM" id="Phobius"/>
    </source>
</evidence>
<name>A0A9P3BB40_9EURO</name>
<keyword evidence="1" id="KW-1133">Transmembrane helix</keyword>
<protein>
    <submittedName>
        <fullName evidence="2">Uncharacterized protein</fullName>
    </submittedName>
</protein>
<keyword evidence="3" id="KW-1185">Reference proteome</keyword>
<feature type="transmembrane region" description="Helical" evidence="1">
    <location>
        <begin position="143"/>
        <end position="163"/>
    </location>
</feature>
<keyword evidence="1" id="KW-0472">Membrane</keyword>
<evidence type="ECO:0000313" key="2">
    <source>
        <dbReference type="EMBL" id="GIJ86674.1"/>
    </source>
</evidence>
<proteinExistence type="predicted"/>
<dbReference type="AlphaFoldDB" id="A0A9P3BB40"/>
<organism evidence="2 3">
    <name type="scientific">Aspergillus pseudoviridinutans</name>
    <dbReference type="NCBI Taxonomy" id="1517512"/>
    <lineage>
        <taxon>Eukaryota</taxon>
        <taxon>Fungi</taxon>
        <taxon>Dikarya</taxon>
        <taxon>Ascomycota</taxon>
        <taxon>Pezizomycotina</taxon>
        <taxon>Eurotiomycetes</taxon>
        <taxon>Eurotiomycetidae</taxon>
        <taxon>Eurotiales</taxon>
        <taxon>Aspergillaceae</taxon>
        <taxon>Aspergillus</taxon>
        <taxon>Aspergillus subgen. Fumigati</taxon>
    </lineage>
</organism>
<evidence type="ECO:0000313" key="3">
    <source>
        <dbReference type="Proteomes" id="UP001043456"/>
    </source>
</evidence>
<feature type="transmembrane region" description="Helical" evidence="1">
    <location>
        <begin position="169"/>
        <end position="187"/>
    </location>
</feature>
<accession>A0A9P3BB40</accession>
<dbReference type="RefSeq" id="XP_043157420.1">
    <property type="nucleotide sequence ID" value="XM_043301485.1"/>
</dbReference>
<keyword evidence="1" id="KW-0812">Transmembrane</keyword>
<gene>
    <name evidence="2" type="ORF">Asppvi_005566</name>
</gene>
<reference evidence="2 3" key="1">
    <citation type="submission" date="2018-10" db="EMBL/GenBank/DDBJ databases">
        <title>Pan-genome distribution and transcriptional activeness of fungal secondary metabolism genes in Aspergillus section Fumigati.</title>
        <authorList>
            <person name="Takahashi H."/>
            <person name="Umemura M."/>
            <person name="Ninomiya A."/>
            <person name="Kusuya Y."/>
            <person name="Urayama S."/>
            <person name="Shimizu M."/>
            <person name="Watanabe A."/>
            <person name="Kamei K."/>
            <person name="Yaguchi T."/>
            <person name="Hagiwara D."/>
        </authorList>
    </citation>
    <scope>NUCLEOTIDE SEQUENCE [LARGE SCALE GENOMIC DNA]</scope>
    <source>
        <strain evidence="2 3">IFM 55266</strain>
    </source>
</reference>
<comment type="caution">
    <text evidence="2">The sequence shown here is derived from an EMBL/GenBank/DDBJ whole genome shotgun (WGS) entry which is preliminary data.</text>
</comment>
<sequence length="195" mass="22717">MKPKIYMGTYTTEDLAGERRRLEEVITNYRPQEPPCQYNLSTGRVNCLDTCVSHVIEYEECPEKKYHKALRELSRLDARSLLTLFFSDADLAALNGFLNREGLVYSHLDVLRRFDEWHCPELGELRFHGVRIQEDWEFSLRNIVLPFVVSLLFVLVVVAKLTFGDWATAWNVGCFFVALATLLWMWAEYSVRQSA</sequence>
<dbReference type="EMBL" id="BHVY01000004">
    <property type="protein sequence ID" value="GIJ86674.1"/>
    <property type="molecule type" value="Genomic_DNA"/>
</dbReference>